<reference evidence="1" key="1">
    <citation type="submission" date="2021-02" db="EMBL/GenBank/DDBJ databases">
        <title>Genome sequence Cadophora malorum strain M34.</title>
        <authorList>
            <person name="Stefanovic E."/>
            <person name="Vu D."/>
            <person name="Scully C."/>
            <person name="Dijksterhuis J."/>
            <person name="Roader J."/>
            <person name="Houbraken J."/>
        </authorList>
    </citation>
    <scope>NUCLEOTIDE SEQUENCE</scope>
    <source>
        <strain evidence="1">M34</strain>
    </source>
</reference>
<dbReference type="PANTHER" id="PTHR39596">
    <property type="match status" value="1"/>
</dbReference>
<keyword evidence="2" id="KW-1185">Reference proteome</keyword>
<accession>A0A8H7SYF4</accession>
<dbReference type="Proteomes" id="UP000664132">
    <property type="component" value="Unassembled WGS sequence"/>
</dbReference>
<evidence type="ECO:0000313" key="1">
    <source>
        <dbReference type="EMBL" id="KAG4411150.1"/>
    </source>
</evidence>
<organism evidence="1 2">
    <name type="scientific">Cadophora malorum</name>
    <dbReference type="NCBI Taxonomy" id="108018"/>
    <lineage>
        <taxon>Eukaryota</taxon>
        <taxon>Fungi</taxon>
        <taxon>Dikarya</taxon>
        <taxon>Ascomycota</taxon>
        <taxon>Pezizomycotina</taxon>
        <taxon>Leotiomycetes</taxon>
        <taxon>Helotiales</taxon>
        <taxon>Ploettnerulaceae</taxon>
        <taxon>Cadophora</taxon>
    </lineage>
</organism>
<dbReference type="AlphaFoldDB" id="A0A8H7SYF4"/>
<evidence type="ECO:0000313" key="2">
    <source>
        <dbReference type="Proteomes" id="UP000664132"/>
    </source>
</evidence>
<proteinExistence type="predicted"/>
<dbReference type="OrthoDB" id="2426273at2759"/>
<sequence>MDHIPRPYNAVGAPFEFPHLSIEQYDRGSFLTYPNRKGVESPSAISPGSDTATSWAAFLQTWLFFGLLHEFLEDDYTNDNDWTCVNDAQQIILCTRNLAAVTSHHWKERYEKEERMHHLMTCFGRAFEVVTLACEFRGADAEGLISVAILVNLLGGVIRALGGPSKDIPPGYWTGYSWPGQMLEPIKKKLLRHGWCPSEIIPILENLDISIACIQLEPPNPQFQHAECDDKFCKMFSAHSSMMTYPEPGHVIDGCDCAWFELDVGKAHDILLGGSLPVILVANDGERWKPRVEHSDPVHLNVTIKASDMVSNYVAFSHVWSDGLGNPHSNRLRVCQLAQLQKLASGIEHQKIFSEMSACGIISNCPEWFFVPDSEPPTPFWIDTICCPTHPPEAKDLGIKTLQQTYRGAGSVLVLDSYIQRGVFQEIGDQEILLRLECSRWMHRLWTLQEGILAKELFLQFNDGPVGYFDVFRRFRNLVDQGDVVARNLLTNFFLTNKIFSKELFKPEMSTQAASSILYRTLHYRSTTVKSDEAICIANTLGLDIERVLQAGKDSQLAMSIIWKLLPHIDSCIIFSTTPKLQIPGFGWAPETFLDPDGFPENSTEAGTLTHDGLEVRFPGFLLRIESAPSGVLEYKDRGNNRYTYRCYAKATNWFQGADTFAIIARRPLASQIASKPTQRCILARVKSQEDRLISVEIVDHGRGWQIGAKEVDESARGTEVVIEEHSLATRLPDRQIWCIM</sequence>
<comment type="caution">
    <text evidence="1">The sequence shown here is derived from an EMBL/GenBank/DDBJ whole genome shotgun (WGS) entry which is preliminary data.</text>
</comment>
<protein>
    <recommendedName>
        <fullName evidence="3">Heterokaryon incompatibility domain-containing protein</fullName>
    </recommendedName>
</protein>
<dbReference type="PANTHER" id="PTHR39596:SF3">
    <property type="entry name" value="HETEROKARYON INCOMPATIBILITY DOMAIN-CONTAINING PROTEIN"/>
    <property type="match status" value="1"/>
</dbReference>
<gene>
    <name evidence="1" type="ORF">IFR04_015721</name>
</gene>
<name>A0A8H7SYF4_9HELO</name>
<evidence type="ECO:0008006" key="3">
    <source>
        <dbReference type="Google" id="ProtNLM"/>
    </source>
</evidence>
<dbReference type="EMBL" id="JAFJYH010000514">
    <property type="protein sequence ID" value="KAG4411150.1"/>
    <property type="molecule type" value="Genomic_DNA"/>
</dbReference>